<evidence type="ECO:0000259" key="1">
    <source>
        <dbReference type="Pfam" id="PF02589"/>
    </source>
</evidence>
<dbReference type="Gene3D" id="3.40.50.10420">
    <property type="entry name" value="NagB/RpiA/CoA transferase-like"/>
    <property type="match status" value="1"/>
</dbReference>
<organism evidence="2">
    <name type="scientific">Schlesneria paludicola</name>
    <dbReference type="NCBI Taxonomy" id="360056"/>
    <lineage>
        <taxon>Bacteria</taxon>
        <taxon>Pseudomonadati</taxon>
        <taxon>Planctomycetota</taxon>
        <taxon>Planctomycetia</taxon>
        <taxon>Planctomycetales</taxon>
        <taxon>Planctomycetaceae</taxon>
        <taxon>Schlesneria</taxon>
    </lineage>
</organism>
<dbReference type="InterPro" id="IPR003741">
    <property type="entry name" value="LUD_dom"/>
</dbReference>
<gene>
    <name evidence="2" type="ORF">ENQ76_07725</name>
</gene>
<dbReference type="PANTHER" id="PTHR43682">
    <property type="entry name" value="LACTATE UTILIZATION PROTEIN C"/>
    <property type="match status" value="1"/>
</dbReference>
<dbReference type="Pfam" id="PF02589">
    <property type="entry name" value="LUD_dom"/>
    <property type="match status" value="1"/>
</dbReference>
<name>A0A7C2K0S0_9PLAN</name>
<accession>A0A7C2K0S0</accession>
<dbReference type="SUPFAM" id="SSF100950">
    <property type="entry name" value="NagB/RpiA/CoA transferase-like"/>
    <property type="match status" value="1"/>
</dbReference>
<comment type="caution">
    <text evidence="2">The sequence shown here is derived from an EMBL/GenBank/DDBJ whole genome shotgun (WGS) entry which is preliminary data.</text>
</comment>
<dbReference type="EMBL" id="DSOK01000226">
    <property type="protein sequence ID" value="HEN15341.1"/>
    <property type="molecule type" value="Genomic_DNA"/>
</dbReference>
<proteinExistence type="predicted"/>
<dbReference type="InterPro" id="IPR037171">
    <property type="entry name" value="NagB/RpiA_transferase-like"/>
</dbReference>
<feature type="domain" description="LUD" evidence="1">
    <location>
        <begin position="95"/>
        <end position="194"/>
    </location>
</feature>
<dbReference type="InterPro" id="IPR024185">
    <property type="entry name" value="FTHF_cligase-like_sf"/>
</dbReference>
<sequence>MTSRAEILDAVRRHLPQSSPLPDLTGPWITYPDPAAQFAAVLEMIGGRCVRVANEAELPAQLAQLPEFQSSQRTLSLVPGVASHVDLEAVADPHDLEDIDFAILRGEFAVAENAAVWVTDAGVRHRVVYFLCQHLALVVPADRIVNNLAEGYRRIGFGGPGFGAFIAGPSKTADIEQSLVIGAHGPKSLTVFLVEG</sequence>
<reference evidence="2" key="1">
    <citation type="journal article" date="2020" name="mSystems">
        <title>Genome- and Community-Level Interaction Insights into Carbon Utilization and Element Cycling Functions of Hydrothermarchaeota in Hydrothermal Sediment.</title>
        <authorList>
            <person name="Zhou Z."/>
            <person name="Liu Y."/>
            <person name="Xu W."/>
            <person name="Pan J."/>
            <person name="Luo Z.H."/>
            <person name="Li M."/>
        </authorList>
    </citation>
    <scope>NUCLEOTIDE SEQUENCE [LARGE SCALE GENOMIC DNA]</scope>
    <source>
        <strain evidence="2">SpSt-339</strain>
    </source>
</reference>
<dbReference type="PANTHER" id="PTHR43682:SF1">
    <property type="entry name" value="LACTATE UTILIZATION PROTEIN C"/>
    <property type="match status" value="1"/>
</dbReference>
<protein>
    <recommendedName>
        <fullName evidence="1">LUD domain-containing protein</fullName>
    </recommendedName>
</protein>
<dbReference type="AlphaFoldDB" id="A0A7C2K0S0"/>
<evidence type="ECO:0000313" key="2">
    <source>
        <dbReference type="EMBL" id="HEN15341.1"/>
    </source>
</evidence>